<dbReference type="SUPFAM" id="SSF57889">
    <property type="entry name" value="Cysteine-rich domain"/>
    <property type="match status" value="1"/>
</dbReference>
<keyword evidence="8 9" id="KW-0067">ATP-binding</keyword>
<evidence type="ECO:0000256" key="7">
    <source>
        <dbReference type="ARBA" id="ARBA00022833"/>
    </source>
</evidence>
<dbReference type="InParanoid" id="A0A409YYP8"/>
<comment type="similarity">
    <text evidence="1">Belongs to the protein kinase superfamily. STE Ser/Thr protein kinase family. MAP kinase kinase kinase subfamily.</text>
</comment>
<protein>
    <recommendedName>
        <fullName evidence="15">Protein kinase domain-containing protein</fullName>
    </recommendedName>
</protein>
<dbReference type="PANTHER" id="PTHR11584">
    <property type="entry name" value="SERINE/THREONINE PROTEIN KINASE"/>
    <property type="match status" value="1"/>
</dbReference>
<feature type="compositionally biased region" description="Low complexity" evidence="10">
    <location>
        <begin position="418"/>
        <end position="443"/>
    </location>
</feature>
<feature type="region of interest" description="Disordered" evidence="10">
    <location>
        <begin position="414"/>
        <end position="443"/>
    </location>
</feature>
<dbReference type="Gene3D" id="3.30.60.20">
    <property type="match status" value="1"/>
</dbReference>
<dbReference type="InterPro" id="IPR002219">
    <property type="entry name" value="PKC_DAG/PE"/>
</dbReference>
<evidence type="ECO:0000313" key="13">
    <source>
        <dbReference type="EMBL" id="PPR08146.1"/>
    </source>
</evidence>
<dbReference type="PROSITE" id="PS50011">
    <property type="entry name" value="PROTEIN_KINASE_DOM"/>
    <property type="match status" value="1"/>
</dbReference>
<evidence type="ECO:0000256" key="3">
    <source>
        <dbReference type="ARBA" id="ARBA00022679"/>
    </source>
</evidence>
<feature type="compositionally biased region" description="Basic and acidic residues" evidence="10">
    <location>
        <begin position="56"/>
        <end position="70"/>
    </location>
</feature>
<feature type="compositionally biased region" description="Basic and acidic residues" evidence="10">
    <location>
        <begin position="2054"/>
        <end position="2067"/>
    </location>
</feature>
<keyword evidence="5 9" id="KW-0547">Nucleotide-binding</keyword>
<feature type="compositionally biased region" description="Pro residues" evidence="10">
    <location>
        <begin position="765"/>
        <end position="779"/>
    </location>
</feature>
<dbReference type="InterPro" id="IPR008271">
    <property type="entry name" value="Ser/Thr_kinase_AS"/>
</dbReference>
<dbReference type="Pfam" id="PF00069">
    <property type="entry name" value="Pkinase"/>
    <property type="match status" value="1"/>
</dbReference>
<feature type="compositionally biased region" description="Polar residues" evidence="10">
    <location>
        <begin position="256"/>
        <end position="265"/>
    </location>
</feature>
<keyword evidence="2" id="KW-0723">Serine/threonine-protein kinase</keyword>
<keyword evidence="14" id="KW-1185">Reference proteome</keyword>
<feature type="compositionally biased region" description="Low complexity" evidence="10">
    <location>
        <begin position="662"/>
        <end position="682"/>
    </location>
</feature>
<feature type="domain" description="Protein kinase" evidence="11">
    <location>
        <begin position="1442"/>
        <end position="1723"/>
    </location>
</feature>
<gene>
    <name evidence="13" type="ORF">CVT24_012360</name>
</gene>
<feature type="compositionally biased region" description="Polar residues" evidence="10">
    <location>
        <begin position="615"/>
        <end position="630"/>
    </location>
</feature>
<dbReference type="SUPFAM" id="SSF56112">
    <property type="entry name" value="Protein kinase-like (PK-like)"/>
    <property type="match status" value="1"/>
</dbReference>
<dbReference type="OrthoDB" id="8693905at2759"/>
<dbReference type="STRING" id="181874.A0A409YYP8"/>
<feature type="compositionally biased region" description="Polar residues" evidence="10">
    <location>
        <begin position="190"/>
        <end position="209"/>
    </location>
</feature>
<evidence type="ECO:0000313" key="14">
    <source>
        <dbReference type="Proteomes" id="UP000284842"/>
    </source>
</evidence>
<feature type="domain" description="Phorbol-ester/DAG-type" evidence="12">
    <location>
        <begin position="1812"/>
        <end position="1859"/>
    </location>
</feature>
<feature type="compositionally biased region" description="Pro residues" evidence="10">
    <location>
        <begin position="559"/>
        <end position="572"/>
    </location>
</feature>
<dbReference type="GO" id="GO:0004674">
    <property type="term" value="F:protein serine/threonine kinase activity"/>
    <property type="evidence" value="ECO:0007669"/>
    <property type="project" value="UniProtKB-KW"/>
</dbReference>
<feature type="compositionally biased region" description="Polar residues" evidence="10">
    <location>
        <begin position="2075"/>
        <end position="2085"/>
    </location>
</feature>
<evidence type="ECO:0008006" key="15">
    <source>
        <dbReference type="Google" id="ProtNLM"/>
    </source>
</evidence>
<dbReference type="PROSITE" id="PS50081">
    <property type="entry name" value="ZF_DAG_PE_2"/>
    <property type="match status" value="1"/>
</dbReference>
<dbReference type="Gene3D" id="1.10.418.10">
    <property type="entry name" value="Calponin-like domain"/>
    <property type="match status" value="1"/>
</dbReference>
<proteinExistence type="inferred from homology"/>
<dbReference type="InterPro" id="IPR017441">
    <property type="entry name" value="Protein_kinase_ATP_BS"/>
</dbReference>
<dbReference type="SMART" id="SM00220">
    <property type="entry name" value="S_TKc"/>
    <property type="match status" value="1"/>
</dbReference>
<feature type="compositionally biased region" description="Polar residues" evidence="10">
    <location>
        <begin position="1122"/>
        <end position="1143"/>
    </location>
</feature>
<evidence type="ECO:0000256" key="10">
    <source>
        <dbReference type="SAM" id="MobiDB-lite"/>
    </source>
</evidence>
<dbReference type="PROSITE" id="PS00479">
    <property type="entry name" value="ZF_DAG_PE_1"/>
    <property type="match status" value="1"/>
</dbReference>
<feature type="compositionally biased region" description="Polar residues" evidence="10">
    <location>
        <begin position="7"/>
        <end position="19"/>
    </location>
</feature>
<feature type="compositionally biased region" description="Basic and acidic residues" evidence="10">
    <location>
        <begin position="731"/>
        <end position="747"/>
    </location>
</feature>
<feature type="compositionally biased region" description="Polar residues" evidence="10">
    <location>
        <begin position="1332"/>
        <end position="1349"/>
    </location>
</feature>
<keyword evidence="7" id="KW-0862">Zinc</keyword>
<feature type="compositionally biased region" description="Polar residues" evidence="10">
    <location>
        <begin position="1989"/>
        <end position="2019"/>
    </location>
</feature>
<evidence type="ECO:0000256" key="1">
    <source>
        <dbReference type="ARBA" id="ARBA00006529"/>
    </source>
</evidence>
<feature type="region of interest" description="Disordered" evidence="10">
    <location>
        <begin position="1904"/>
        <end position="1931"/>
    </location>
</feature>
<evidence type="ECO:0000256" key="2">
    <source>
        <dbReference type="ARBA" id="ARBA00022527"/>
    </source>
</evidence>
<feature type="compositionally biased region" description="Low complexity" evidence="10">
    <location>
        <begin position="600"/>
        <end position="614"/>
    </location>
</feature>
<feature type="region of interest" description="Disordered" evidence="10">
    <location>
        <begin position="506"/>
        <end position="845"/>
    </location>
</feature>
<feature type="compositionally biased region" description="Low complexity" evidence="10">
    <location>
        <begin position="573"/>
        <end position="590"/>
    </location>
</feature>
<feature type="compositionally biased region" description="Low complexity" evidence="10">
    <location>
        <begin position="1950"/>
        <end position="1961"/>
    </location>
</feature>
<feature type="compositionally biased region" description="Polar residues" evidence="10">
    <location>
        <begin position="1293"/>
        <end position="1304"/>
    </location>
</feature>
<evidence type="ECO:0000256" key="6">
    <source>
        <dbReference type="ARBA" id="ARBA00022777"/>
    </source>
</evidence>
<feature type="compositionally biased region" description="Low complexity" evidence="10">
    <location>
        <begin position="1147"/>
        <end position="1176"/>
    </location>
</feature>
<dbReference type="GO" id="GO:0046872">
    <property type="term" value="F:metal ion binding"/>
    <property type="evidence" value="ECO:0007669"/>
    <property type="project" value="UniProtKB-KW"/>
</dbReference>
<feature type="compositionally biased region" description="Basic and acidic residues" evidence="10">
    <location>
        <begin position="506"/>
        <end position="518"/>
    </location>
</feature>
<dbReference type="Proteomes" id="UP000284842">
    <property type="component" value="Unassembled WGS sequence"/>
</dbReference>
<dbReference type="Pfam" id="PF00130">
    <property type="entry name" value="C1_1"/>
    <property type="match status" value="1"/>
</dbReference>
<dbReference type="FunFam" id="3.30.200.20:FF:000042">
    <property type="entry name" value="Aurora kinase A"/>
    <property type="match status" value="1"/>
</dbReference>
<organism evidence="13 14">
    <name type="scientific">Panaeolus cyanescens</name>
    <dbReference type="NCBI Taxonomy" id="181874"/>
    <lineage>
        <taxon>Eukaryota</taxon>
        <taxon>Fungi</taxon>
        <taxon>Dikarya</taxon>
        <taxon>Basidiomycota</taxon>
        <taxon>Agaricomycotina</taxon>
        <taxon>Agaricomycetes</taxon>
        <taxon>Agaricomycetidae</taxon>
        <taxon>Agaricales</taxon>
        <taxon>Agaricineae</taxon>
        <taxon>Galeropsidaceae</taxon>
        <taxon>Panaeolus</taxon>
    </lineage>
</organism>
<dbReference type="PROSITE" id="PS00108">
    <property type="entry name" value="PROTEIN_KINASE_ST"/>
    <property type="match status" value="1"/>
</dbReference>
<feature type="compositionally biased region" description="Polar residues" evidence="10">
    <location>
        <begin position="80"/>
        <end position="101"/>
    </location>
</feature>
<dbReference type="CDD" id="cd00014">
    <property type="entry name" value="CH_SF"/>
    <property type="match status" value="1"/>
</dbReference>
<keyword evidence="6" id="KW-0418">Kinase</keyword>
<dbReference type="InterPro" id="IPR000719">
    <property type="entry name" value="Prot_kinase_dom"/>
</dbReference>
<dbReference type="InterPro" id="IPR011009">
    <property type="entry name" value="Kinase-like_dom_sf"/>
</dbReference>
<dbReference type="PROSITE" id="PS00107">
    <property type="entry name" value="PROTEIN_KINASE_ATP"/>
    <property type="match status" value="1"/>
</dbReference>
<keyword evidence="3" id="KW-0808">Transferase</keyword>
<evidence type="ECO:0000256" key="8">
    <source>
        <dbReference type="ARBA" id="ARBA00022840"/>
    </source>
</evidence>
<dbReference type="PANTHER" id="PTHR11584:SF369">
    <property type="entry name" value="MITOGEN-ACTIVATED PROTEIN KINASE KINASE KINASE 19-RELATED"/>
    <property type="match status" value="1"/>
</dbReference>
<name>A0A409YYP8_9AGAR</name>
<dbReference type="InterPro" id="IPR036872">
    <property type="entry name" value="CH_dom_sf"/>
</dbReference>
<dbReference type="Gene3D" id="3.30.200.20">
    <property type="entry name" value="Phosphorylase Kinase, domain 1"/>
    <property type="match status" value="1"/>
</dbReference>
<keyword evidence="4" id="KW-0479">Metal-binding</keyword>
<feature type="binding site" evidence="9">
    <location>
        <position position="1471"/>
    </location>
    <ligand>
        <name>ATP</name>
        <dbReference type="ChEBI" id="CHEBI:30616"/>
    </ligand>
</feature>
<dbReference type="GO" id="GO:0005524">
    <property type="term" value="F:ATP binding"/>
    <property type="evidence" value="ECO:0007669"/>
    <property type="project" value="UniProtKB-UniRule"/>
</dbReference>
<feature type="region of interest" description="Disordered" evidence="10">
    <location>
        <begin position="1056"/>
        <end position="1359"/>
    </location>
</feature>
<dbReference type="CDD" id="cd00029">
    <property type="entry name" value="C1"/>
    <property type="match status" value="1"/>
</dbReference>
<feature type="region of interest" description="Disordered" evidence="10">
    <location>
        <begin position="1776"/>
        <end position="1806"/>
    </location>
</feature>
<dbReference type="EMBL" id="NHTK01000135">
    <property type="protein sequence ID" value="PPR08146.1"/>
    <property type="molecule type" value="Genomic_DNA"/>
</dbReference>
<dbReference type="SUPFAM" id="SSF47576">
    <property type="entry name" value="Calponin-homology domain, CH-domain"/>
    <property type="match status" value="1"/>
</dbReference>
<evidence type="ECO:0000259" key="11">
    <source>
        <dbReference type="PROSITE" id="PS50011"/>
    </source>
</evidence>
<feature type="compositionally biased region" description="Low complexity" evidence="10">
    <location>
        <begin position="1104"/>
        <end position="1113"/>
    </location>
</feature>
<feature type="compositionally biased region" description="Basic and acidic residues" evidence="10">
    <location>
        <begin position="1177"/>
        <end position="1187"/>
    </location>
</feature>
<evidence type="ECO:0000256" key="5">
    <source>
        <dbReference type="ARBA" id="ARBA00022741"/>
    </source>
</evidence>
<dbReference type="InterPro" id="IPR046349">
    <property type="entry name" value="C1-like_sf"/>
</dbReference>
<feature type="compositionally biased region" description="Basic and acidic residues" evidence="10">
    <location>
        <begin position="229"/>
        <end position="251"/>
    </location>
</feature>
<feature type="compositionally biased region" description="Low complexity" evidence="10">
    <location>
        <begin position="130"/>
        <end position="173"/>
    </location>
</feature>
<feature type="region of interest" description="Disordered" evidence="10">
    <location>
        <begin position="1"/>
        <end position="280"/>
    </location>
</feature>
<sequence length="2085" mass="223892">MSAAAIVQSTPSEASTSTKTLHRLRSTLEQSLRRSKKSSIPPPPLPVDEYGNGTRKGKEKEKEIQDKDSKINLLRKVTFRRQSNDFITPSLRQASISSPSLVKSRPAIPTSTRHRSNKSHPTGLPPSPSTPTLIRPTKTTTRTVASSSSPTTTRPSSPISSSSSRPTVGRSTSASRSRLVTPPSARATRPLTSASTSQLPLSASLASRNTPTPTSFSPPPTPTPNARRPSIDARRASVDGKRPSMDQRRGSIDNPPRSSISTPNTPIRPRPRAVSPTQRSYAQNRHFNISSGSLVSPTSPTIPVSIEGDVFDDRERGRVRERDQDQDIVRRATRLLVYHLSKPPAHILKNGDAGVKEWGEVEKRMEALKRVRRLDASSRGGREDADDEMRKAFADAVRDGYVLCQLLNKLNQSPLVRPSTQSPSSPSSPTASPAKPSNSPTTSNITRFLAACASHGFASDELFRPDDPRGAWAAVQAKKGKETDLDSIDRIARCVVGVVNGFGREKEQERRMSVDRQKTPQPQEETWRDRKETWIRGGGRSSSSNASTTVASKYDLNHPLPPTPTAEPPPPILTTTPSTRNSDSRSSSTTHLPVKDSHPNRATSSRANATTSSAKPSQINSAASASTPNLHTPISVSPTPTSPSPMRKRWTPRADLVTVKAGTSDESGSGSSGLDSAPSSGSPDMWLNSRSGFKARVGESKQPEVSTQGSRHKRGNATTGAGSGSSGGSTDIRRPVGMRYDDVHSDDATINDDDRTDNDALYTSTPPPPPLIMRPPPRSPLRKPSLKQMQMDKQSGGLRAWAKTAADPSSTSSTSRTQSYSQSSSYGAPSSLSPSEFGASPRTSIADSTRASIGDASVYGIPPSSSSTGFNARRSVASTALSEAETASTRISSVLDGRMSGYSFAGSYLSSGAAAAGVAGSSNSGIGGYQQGGYNYGTIRTMTTDMTSEGPSVSLTKDEGRELVEELAAMDRQYAQSHQHGGLGYVHAIPHQGGYGGHSGYNGSAMPIHLPKKRSVVELSGSPGSMGLMGRGYSRERKISEVPPVDLMRVAEEGDDLSISSKGHGAREAQREWARKAEDEWERDKEKRENKAKAELDKEKAARTTSPTTSPLLNLRNAIFGPSQSNSVTDTMSVTTGSATMGHSKTKQPSSSTSASNSSNSTARPSSSQASVSTTTRTKERARARDMDQDESSSGRSRVESRTSTPVGGTPLSISSPRKLAIVRSRSRDGEGGSPSGGLSPLPRRPTHRPRQSLDSSTSVLLPKDNLFMREASPDSLTSSSPSRVMLRRSHTTKPGISPRSSGISYVPRPRGSAALEDSPSGTMDGPVPFPRTTSISGETPSPRSSTGDNILLSGVDRPRLRGRFQSDIEGSSARWRARPNSYDEVGARSPAGRSRFESMVNLGVASGSASASDLMTRNSIDGSAVRARLVVKEDGKPPTHFQLGNCIGRGQFGSVYRALNLNTGQMVAVKRIRLEGLKEEEVTQLMREVDLVKSLSHPSIVKYEGMARDDDTLSIVLEYAENGSLGQTLKAFGKLNEKLVASYVVKILEGLHYLHTSDVVHCDLKAANILTTKNGNVKLSDFGVSLNLRAMGGEIKDVAGTPNWMAPEVIELKGASTKSDIWSLGCTVIELLTGRPPYAEIANSMSGKLPLAFLHFESCQLTSFNLTSSFSYIAVMFRIVEDDSPPLPEDCSELLRDFLEQCFHKEPSRRPSAELLCEHPWLKSNWVALQVACFFNLQELRPQDSIPFLRRVSTDLQKVDVVRYLAGYDAPDSPISASPGRRAEASPAPVGRRTSMSSVRPVENNEISPREHSFVKTTFSKPMICRVCLSNVKKTAVLCSQCSLISHSKCAPNAPPTCDLRAQLLLYAQYAEKGNPASAYSNPAEFLGDLGQNVALSDVPYVDTSSRAGSDVPPTPRSPQSTTPSDHGPTAFKFMAAFKRSRSNLSPESVTTANSTTSVSPLPESKEVDDKTARPRPIAMKRQERPLSMTSVSTGISSMRSAATAAESFSSRQNTARSAFSGGNGSDRGVRPISAAAALEHGERSSVPSPPTREGREDIQAADTRRFKTKRGSKQGSSGNCVVQ</sequence>
<evidence type="ECO:0000256" key="4">
    <source>
        <dbReference type="ARBA" id="ARBA00022723"/>
    </source>
</evidence>
<comment type="caution">
    <text evidence="13">The sequence shown here is derived from an EMBL/GenBank/DDBJ whole genome shotgun (WGS) entry which is preliminary data.</text>
</comment>
<evidence type="ECO:0000256" key="9">
    <source>
        <dbReference type="PROSITE-ProRule" id="PRU10141"/>
    </source>
</evidence>
<feature type="compositionally biased region" description="Basic and acidic residues" evidence="10">
    <location>
        <begin position="1965"/>
        <end position="1974"/>
    </location>
</feature>
<feature type="compositionally biased region" description="Basic and acidic residues" evidence="10">
    <location>
        <begin position="1065"/>
        <end position="1102"/>
    </location>
</feature>
<feature type="compositionally biased region" description="Low complexity" evidence="10">
    <location>
        <begin position="808"/>
        <end position="835"/>
    </location>
</feature>
<dbReference type="Gene3D" id="1.10.510.10">
    <property type="entry name" value="Transferase(Phosphotransferase) domain 1"/>
    <property type="match status" value="1"/>
</dbReference>
<evidence type="ECO:0000259" key="12">
    <source>
        <dbReference type="PROSITE" id="PS50081"/>
    </source>
</evidence>
<feature type="compositionally biased region" description="Basic and acidic residues" evidence="10">
    <location>
        <begin position="525"/>
        <end position="534"/>
    </location>
</feature>
<accession>A0A409YYP8</accession>
<dbReference type="SMART" id="SM00109">
    <property type="entry name" value="C1"/>
    <property type="match status" value="1"/>
</dbReference>
<feature type="compositionally biased region" description="Low complexity" evidence="10">
    <location>
        <begin position="1274"/>
        <end position="1283"/>
    </location>
</feature>
<dbReference type="CDD" id="cd06627">
    <property type="entry name" value="STKc_Cdc7_like"/>
    <property type="match status" value="1"/>
</dbReference>
<feature type="region of interest" description="Disordered" evidence="10">
    <location>
        <begin position="1944"/>
        <end position="2085"/>
    </location>
</feature>
<reference evidence="13 14" key="1">
    <citation type="journal article" date="2018" name="Evol. Lett.">
        <title>Horizontal gene cluster transfer increased hallucinogenic mushroom diversity.</title>
        <authorList>
            <person name="Reynolds H.T."/>
            <person name="Vijayakumar V."/>
            <person name="Gluck-Thaler E."/>
            <person name="Korotkin H.B."/>
            <person name="Matheny P.B."/>
            <person name="Slot J.C."/>
        </authorList>
    </citation>
    <scope>NUCLEOTIDE SEQUENCE [LARGE SCALE GENOMIC DNA]</scope>
    <source>
        <strain evidence="13 14">2629</strain>
    </source>
</reference>